<reference evidence="3" key="1">
    <citation type="submission" date="2021-06" db="EMBL/GenBank/DDBJ databases">
        <title>Identification of Pseudomonas cichorii causing bacterial leaf black spot of flue-cured tobacco, a new disease in China.</title>
        <authorList>
            <person name="Lu C.-H."/>
        </authorList>
    </citation>
    <scope>NUCLEOTIDE SEQUENCE [LARGE SCALE GENOMIC DNA]</scope>
    <source>
        <strain evidence="3">LJ2</strain>
    </source>
</reference>
<organism evidence="2 3">
    <name type="scientific">Pseudomonas lijiangensis</name>
    <dbReference type="NCBI Taxonomy" id="2995658"/>
    <lineage>
        <taxon>Bacteria</taxon>
        <taxon>Pseudomonadati</taxon>
        <taxon>Pseudomonadota</taxon>
        <taxon>Gammaproteobacteria</taxon>
        <taxon>Pseudomonadales</taxon>
        <taxon>Pseudomonadaceae</taxon>
        <taxon>Pseudomonas</taxon>
    </lineage>
</organism>
<dbReference type="Gene3D" id="3.30.2020.40">
    <property type="entry name" value="Uncharacterised protein PF10387, DUF2442"/>
    <property type="match status" value="1"/>
</dbReference>
<dbReference type="EMBL" id="CP076668">
    <property type="protein sequence ID" value="QWU84789.1"/>
    <property type="molecule type" value="Genomic_DNA"/>
</dbReference>
<dbReference type="Proteomes" id="UP000683401">
    <property type="component" value="Chromosome"/>
</dbReference>
<sequence>MTTVKAEDRFDEIITEEILEKARFQGRTRGHGTLHASTLHYLAERQCLLIGFDDQSALALPIKNYPELASLPLEDLEHLKLGFAGSALCLEKHDLHISIAGMVASSLPLMDMAATLIASRNGRACSKAKARASRANGLKGGRPRKTPLKT</sequence>
<dbReference type="Pfam" id="PF10387">
    <property type="entry name" value="DUF2442"/>
    <property type="match status" value="1"/>
</dbReference>
<dbReference type="RefSeq" id="WP_200994033.1">
    <property type="nucleotide sequence ID" value="NZ_CP076668.1"/>
</dbReference>
<keyword evidence="3" id="KW-1185">Reference proteome</keyword>
<accession>A0ABX8HX84</accession>
<evidence type="ECO:0000313" key="2">
    <source>
        <dbReference type="EMBL" id="QWU84789.1"/>
    </source>
</evidence>
<feature type="compositionally biased region" description="Basic residues" evidence="1">
    <location>
        <begin position="141"/>
        <end position="150"/>
    </location>
</feature>
<evidence type="ECO:0000313" key="3">
    <source>
        <dbReference type="Proteomes" id="UP000683401"/>
    </source>
</evidence>
<evidence type="ECO:0000256" key="1">
    <source>
        <dbReference type="SAM" id="MobiDB-lite"/>
    </source>
</evidence>
<name>A0ABX8HX84_9PSED</name>
<feature type="region of interest" description="Disordered" evidence="1">
    <location>
        <begin position="129"/>
        <end position="150"/>
    </location>
</feature>
<gene>
    <name evidence="2" type="ORF">KQP88_08525</name>
</gene>
<proteinExistence type="predicted"/>
<dbReference type="InterPro" id="IPR018841">
    <property type="entry name" value="DUF2442"/>
</dbReference>
<protein>
    <submittedName>
        <fullName evidence="2">DUF2442 domain-containing protein</fullName>
    </submittedName>
</protein>